<proteinExistence type="predicted"/>
<dbReference type="EMBL" id="JBHSMH010000036">
    <property type="protein sequence ID" value="MFC5469481.1"/>
    <property type="molecule type" value="Genomic_DNA"/>
</dbReference>
<dbReference type="RefSeq" id="WP_209750378.1">
    <property type="nucleotide sequence ID" value="NZ_JBHSMH010000036.1"/>
</dbReference>
<protein>
    <submittedName>
        <fullName evidence="1">Uncharacterized protein</fullName>
    </submittedName>
</protein>
<gene>
    <name evidence="1" type="ORF">ACFPPD_12180</name>
</gene>
<reference evidence="2" key="1">
    <citation type="journal article" date="2019" name="Int. J. Syst. Evol. Microbiol.">
        <title>The Global Catalogue of Microorganisms (GCM) 10K type strain sequencing project: providing services to taxonomists for standard genome sequencing and annotation.</title>
        <authorList>
            <consortium name="The Broad Institute Genomics Platform"/>
            <consortium name="The Broad Institute Genome Sequencing Center for Infectious Disease"/>
            <person name="Wu L."/>
            <person name="Ma J."/>
        </authorList>
    </citation>
    <scope>NUCLEOTIDE SEQUENCE [LARGE SCALE GENOMIC DNA]</scope>
    <source>
        <strain evidence="2">CCUG 57113</strain>
    </source>
</reference>
<evidence type="ECO:0000313" key="2">
    <source>
        <dbReference type="Proteomes" id="UP001596105"/>
    </source>
</evidence>
<sequence length="72" mass="7980">MRTGRGRYVAAFSSIAARPGVTRTRASRSEAFPKGAFTRQDGLKRRVAPREHTNIALVPDDPRIVAGRELFI</sequence>
<accession>A0ABW0LVY4</accession>
<evidence type="ECO:0000313" key="1">
    <source>
        <dbReference type="EMBL" id="MFC5469481.1"/>
    </source>
</evidence>
<organism evidence="1 2">
    <name type="scientific">Cohnella suwonensis</name>
    <dbReference type="NCBI Taxonomy" id="696072"/>
    <lineage>
        <taxon>Bacteria</taxon>
        <taxon>Bacillati</taxon>
        <taxon>Bacillota</taxon>
        <taxon>Bacilli</taxon>
        <taxon>Bacillales</taxon>
        <taxon>Paenibacillaceae</taxon>
        <taxon>Cohnella</taxon>
    </lineage>
</organism>
<dbReference type="Proteomes" id="UP001596105">
    <property type="component" value="Unassembled WGS sequence"/>
</dbReference>
<comment type="caution">
    <text evidence="1">The sequence shown here is derived from an EMBL/GenBank/DDBJ whole genome shotgun (WGS) entry which is preliminary data.</text>
</comment>
<name>A0ABW0LVY4_9BACL</name>
<keyword evidence="2" id="KW-1185">Reference proteome</keyword>